<evidence type="ECO:0000313" key="2">
    <source>
        <dbReference type="EMBL" id="PRT55728.1"/>
    </source>
</evidence>
<accession>A0A2T0FL61</accession>
<reference evidence="2 3" key="1">
    <citation type="submission" date="2017-04" db="EMBL/GenBank/DDBJ databases">
        <title>Genome sequencing of [Candida] sorbophila.</title>
        <authorList>
            <person name="Ahn J.O."/>
        </authorList>
    </citation>
    <scope>NUCLEOTIDE SEQUENCE [LARGE SCALE GENOMIC DNA]</scope>
    <source>
        <strain evidence="2 3">DS02</strain>
    </source>
</reference>
<dbReference type="EMBL" id="NDIQ01000022">
    <property type="protein sequence ID" value="PRT55728.1"/>
    <property type="molecule type" value="Genomic_DNA"/>
</dbReference>
<sequence>MKYTCVDDLEPVTLFHIATAMPASQPSHIEWHTAGQASDDLELPHDLDFAQQKEHSTPDKDPQVIPNSQWWEDSSLPPVPSLYVGPDDTVDSDTDEDNGGDGGEADGGADTQFYLKQILTESMVESLPLPPQQKLKAKAIIHSDP</sequence>
<evidence type="ECO:0000256" key="1">
    <source>
        <dbReference type="SAM" id="MobiDB-lite"/>
    </source>
</evidence>
<feature type="compositionally biased region" description="Basic and acidic residues" evidence="1">
    <location>
        <begin position="42"/>
        <end position="62"/>
    </location>
</feature>
<dbReference type="Proteomes" id="UP000238350">
    <property type="component" value="Unassembled WGS sequence"/>
</dbReference>
<protein>
    <submittedName>
        <fullName evidence="2">Uncharacterized protein</fullName>
    </submittedName>
</protein>
<feature type="compositionally biased region" description="Acidic residues" evidence="1">
    <location>
        <begin position="88"/>
        <end position="99"/>
    </location>
</feature>
<name>A0A2T0FL61_9ASCO</name>
<organism evidence="2 3">
    <name type="scientific">Wickerhamiella sorbophila</name>
    <dbReference type="NCBI Taxonomy" id="45607"/>
    <lineage>
        <taxon>Eukaryota</taxon>
        <taxon>Fungi</taxon>
        <taxon>Dikarya</taxon>
        <taxon>Ascomycota</taxon>
        <taxon>Saccharomycotina</taxon>
        <taxon>Dipodascomycetes</taxon>
        <taxon>Dipodascales</taxon>
        <taxon>Trichomonascaceae</taxon>
        <taxon>Wickerhamiella</taxon>
    </lineage>
</organism>
<keyword evidence="3" id="KW-1185">Reference proteome</keyword>
<dbReference type="GeneID" id="36517096"/>
<comment type="caution">
    <text evidence="2">The sequence shown here is derived from an EMBL/GenBank/DDBJ whole genome shotgun (WGS) entry which is preliminary data.</text>
</comment>
<evidence type="ECO:0000313" key="3">
    <source>
        <dbReference type="Proteomes" id="UP000238350"/>
    </source>
</evidence>
<feature type="region of interest" description="Disordered" evidence="1">
    <location>
        <begin position="34"/>
        <end position="112"/>
    </location>
</feature>
<proteinExistence type="predicted"/>
<dbReference type="AlphaFoldDB" id="A0A2T0FL61"/>
<dbReference type="RefSeq" id="XP_024665673.1">
    <property type="nucleotide sequence ID" value="XM_024809905.1"/>
</dbReference>
<gene>
    <name evidence="2" type="ORF">B9G98_03348</name>
</gene>